<evidence type="ECO:0000256" key="1">
    <source>
        <dbReference type="ARBA" id="ARBA00001954"/>
    </source>
</evidence>
<dbReference type="GeneTree" id="ENSGT00940000157226"/>
<name>A0A4W6FWT1_LATCA</name>
<evidence type="ECO:0000313" key="3">
    <source>
        <dbReference type="Ensembl" id="ENSLCAP00010055413.1"/>
    </source>
</evidence>
<dbReference type="Gene3D" id="2.60.120.590">
    <property type="entry name" value="Alpha-ketoglutarate-dependent dioxygenase AlkB-like"/>
    <property type="match status" value="1"/>
</dbReference>
<dbReference type="AlphaFoldDB" id="A0A4W6FWT1"/>
<comment type="cofactor">
    <cofactor evidence="1">
        <name>Fe(2+)</name>
        <dbReference type="ChEBI" id="CHEBI:29033"/>
    </cofactor>
</comment>
<reference evidence="3" key="3">
    <citation type="submission" date="2025-09" db="UniProtKB">
        <authorList>
            <consortium name="Ensembl"/>
        </authorList>
    </citation>
    <scope>IDENTIFICATION</scope>
</reference>
<proteinExistence type="predicted"/>
<dbReference type="Proteomes" id="UP000314980">
    <property type="component" value="Unassembled WGS sequence"/>
</dbReference>
<protein>
    <submittedName>
        <fullName evidence="3">AlkB homolog 3, alpha-ketoglutarate dependent dioxygenase</fullName>
    </submittedName>
</protein>
<reference evidence="3" key="2">
    <citation type="submission" date="2025-08" db="UniProtKB">
        <authorList>
            <consortium name="Ensembl"/>
        </authorList>
    </citation>
    <scope>IDENTIFICATION</scope>
</reference>
<reference evidence="4" key="1">
    <citation type="submission" date="2015-09" db="EMBL/GenBank/DDBJ databases">
        <authorList>
            <person name="Sai Rama Sridatta P."/>
        </authorList>
    </citation>
    <scope>NUCLEOTIDE SEQUENCE [LARGE SCALE GENOMIC DNA]</scope>
</reference>
<gene>
    <name evidence="3" type="primary">ALKBH3</name>
</gene>
<evidence type="ECO:0000256" key="2">
    <source>
        <dbReference type="SAM" id="MobiDB-lite"/>
    </source>
</evidence>
<dbReference type="Ensembl" id="ENSLCAT00010056903.1">
    <property type="protein sequence ID" value="ENSLCAP00010055413.1"/>
    <property type="gene ID" value="ENSLCAG00010025854.1"/>
</dbReference>
<keyword evidence="4" id="KW-1185">Reference proteome</keyword>
<organism evidence="3 4">
    <name type="scientific">Lates calcarifer</name>
    <name type="common">Barramundi</name>
    <name type="synonym">Holocentrus calcarifer</name>
    <dbReference type="NCBI Taxonomy" id="8187"/>
    <lineage>
        <taxon>Eukaryota</taxon>
        <taxon>Metazoa</taxon>
        <taxon>Chordata</taxon>
        <taxon>Craniata</taxon>
        <taxon>Vertebrata</taxon>
        <taxon>Euteleostomi</taxon>
        <taxon>Actinopterygii</taxon>
        <taxon>Neopterygii</taxon>
        <taxon>Teleostei</taxon>
        <taxon>Neoteleostei</taxon>
        <taxon>Acanthomorphata</taxon>
        <taxon>Carangaria</taxon>
        <taxon>Carangaria incertae sedis</taxon>
        <taxon>Centropomidae</taxon>
        <taxon>Lates</taxon>
    </lineage>
</organism>
<feature type="compositionally biased region" description="Polar residues" evidence="2">
    <location>
        <begin position="28"/>
        <end position="41"/>
    </location>
</feature>
<feature type="region of interest" description="Disordered" evidence="2">
    <location>
        <begin position="1"/>
        <end position="54"/>
    </location>
</feature>
<dbReference type="InterPro" id="IPR037151">
    <property type="entry name" value="AlkB-like_sf"/>
</dbReference>
<sequence length="160" mass="17938">MSDKRQRARVQGSWAKQLPKHTRPTGAVPNNCQPKNASSAPGSWGCGPQKTPKTFEFHQPAKPVRDVPPEKVIEQAGGHEISHGPSGVSRLQLLPGFLPPEEADWMFSKLLAELPWSQKTNYRQDFVNKIHVTLGLKRKQWKTDVTLSPVTSPVVYTYLF</sequence>
<evidence type="ECO:0000313" key="4">
    <source>
        <dbReference type="Proteomes" id="UP000314980"/>
    </source>
</evidence>
<accession>A0A4W6FWT1</accession>
<dbReference type="SUPFAM" id="SSF51197">
    <property type="entry name" value="Clavaminate synthase-like"/>
    <property type="match status" value="1"/>
</dbReference>